<name>A0A397U0R0_9GLOM</name>
<reference evidence="1 2" key="1">
    <citation type="submission" date="2018-06" db="EMBL/GenBank/DDBJ databases">
        <title>Comparative genomics reveals the genomic features of Rhizophagus irregularis, R. cerebriforme, R. diaphanum and Gigaspora rosea, and their symbiotic lifestyle signature.</title>
        <authorList>
            <person name="Morin E."/>
            <person name="San Clemente H."/>
            <person name="Chen E.C.H."/>
            <person name="De La Providencia I."/>
            <person name="Hainaut M."/>
            <person name="Kuo A."/>
            <person name="Kohler A."/>
            <person name="Murat C."/>
            <person name="Tang N."/>
            <person name="Roy S."/>
            <person name="Loubradou J."/>
            <person name="Henrissat B."/>
            <person name="Grigoriev I.V."/>
            <person name="Corradi N."/>
            <person name="Roux C."/>
            <person name="Martin F.M."/>
        </authorList>
    </citation>
    <scope>NUCLEOTIDE SEQUENCE [LARGE SCALE GENOMIC DNA]</scope>
    <source>
        <strain evidence="1 2">DAOM 194757</strain>
    </source>
</reference>
<gene>
    <name evidence="1" type="ORF">C2G38_2049418</name>
</gene>
<evidence type="ECO:0000313" key="1">
    <source>
        <dbReference type="EMBL" id="RIB03251.1"/>
    </source>
</evidence>
<dbReference type="Proteomes" id="UP000266673">
    <property type="component" value="Unassembled WGS sequence"/>
</dbReference>
<sequence length="267" mass="31088">MSTIVTSSCTDNGLSNDPLSLFANKFFQDCGVASSTRKLVEQGRNTTNSFHFSNLERNGKENEELNSWNHFIQQSEDNENWFTTEFMISEQGVEEEEFRQEWSDENFTEVYIKQRGLDRPHKDITSLQNMPIRPCENSFVQEFISITSCQDSSLLHFSPEEYSSFMTNDHAVTYNTLHNDILQAQIYLFDHLSAILKYPMITTCRPSPEAEWDWAKLFSSSRWCNNDKDDNDKISDGKYIQSVALERMQLFLGHIIDPDIEQKNRIT</sequence>
<dbReference type="OrthoDB" id="2356210at2759"/>
<dbReference type="AlphaFoldDB" id="A0A397U0R0"/>
<comment type="caution">
    <text evidence="1">The sequence shown here is derived from an EMBL/GenBank/DDBJ whole genome shotgun (WGS) entry which is preliminary data.</text>
</comment>
<keyword evidence="2" id="KW-1185">Reference proteome</keyword>
<evidence type="ECO:0000313" key="2">
    <source>
        <dbReference type="Proteomes" id="UP000266673"/>
    </source>
</evidence>
<accession>A0A397U0R0</accession>
<proteinExistence type="predicted"/>
<organism evidence="1 2">
    <name type="scientific">Gigaspora rosea</name>
    <dbReference type="NCBI Taxonomy" id="44941"/>
    <lineage>
        <taxon>Eukaryota</taxon>
        <taxon>Fungi</taxon>
        <taxon>Fungi incertae sedis</taxon>
        <taxon>Mucoromycota</taxon>
        <taxon>Glomeromycotina</taxon>
        <taxon>Glomeromycetes</taxon>
        <taxon>Diversisporales</taxon>
        <taxon>Gigasporaceae</taxon>
        <taxon>Gigaspora</taxon>
    </lineage>
</organism>
<dbReference type="EMBL" id="QKWP01002467">
    <property type="protein sequence ID" value="RIB03251.1"/>
    <property type="molecule type" value="Genomic_DNA"/>
</dbReference>
<protein>
    <submittedName>
        <fullName evidence="1">Uncharacterized protein</fullName>
    </submittedName>
</protein>